<reference evidence="2" key="2">
    <citation type="submission" date="2020-12" db="EMBL/GenBank/DDBJ databases">
        <title>New Spironucleus salmonicida genome in near-complete chromosomes.</title>
        <authorList>
            <person name="Xu F."/>
            <person name="Kurt Z."/>
            <person name="Jimenez-Gonzalez A."/>
            <person name="Astvaldsson A."/>
            <person name="Andersson J.O."/>
            <person name="Svard S.G."/>
        </authorList>
    </citation>
    <scope>NUCLEOTIDE SEQUENCE</scope>
    <source>
        <strain evidence="2">ATCC 50377</strain>
    </source>
</reference>
<gene>
    <name evidence="1" type="ORF">SS50377_10833</name>
    <name evidence="2" type="ORF">SS50377_20725</name>
    <name evidence="3" type="ORF">SS50377_20735</name>
    <name evidence="4" type="ORF">SS50377_20751</name>
</gene>
<evidence type="ECO:0000313" key="1">
    <source>
        <dbReference type="EMBL" id="EST48928.1"/>
    </source>
</evidence>
<name>V6LXF3_9EUKA</name>
<protein>
    <submittedName>
        <fullName evidence="1">Uncharacterized protein</fullName>
    </submittedName>
</protein>
<dbReference type="VEuPathDB" id="GiardiaDB:SS50377_20735"/>
<evidence type="ECO:0000313" key="4">
    <source>
        <dbReference type="EMBL" id="KAH0577399.1"/>
    </source>
</evidence>
<keyword evidence="5" id="KW-1185">Reference proteome</keyword>
<dbReference type="EMBL" id="KI545971">
    <property type="protein sequence ID" value="EST48928.1"/>
    <property type="molecule type" value="Genomic_DNA"/>
</dbReference>
<dbReference type="AlphaFoldDB" id="V6LXF3"/>
<proteinExistence type="predicted"/>
<dbReference type="EMBL" id="AUWU02000001">
    <property type="protein sequence ID" value="KAH0577373.1"/>
    <property type="molecule type" value="Genomic_DNA"/>
</dbReference>
<dbReference type="Proteomes" id="UP000018208">
    <property type="component" value="Unassembled WGS sequence"/>
</dbReference>
<dbReference type="EMBL" id="AUWU02000001">
    <property type="protein sequence ID" value="KAH0577399.1"/>
    <property type="molecule type" value="Genomic_DNA"/>
</dbReference>
<accession>V6LXF3</accession>
<reference evidence="1 2" key="1">
    <citation type="journal article" date="2014" name="PLoS Genet.">
        <title>The Genome of Spironucleus salmonicida Highlights a Fish Pathogen Adapted to Fluctuating Environments.</title>
        <authorList>
            <person name="Xu F."/>
            <person name="Jerlstrom-Hultqvist J."/>
            <person name="Einarsson E."/>
            <person name="Astvaldsson A."/>
            <person name="Svard S.G."/>
            <person name="Andersson J.O."/>
        </authorList>
    </citation>
    <scope>NUCLEOTIDE SEQUENCE</scope>
    <source>
        <strain evidence="2">ATCC 50377</strain>
    </source>
</reference>
<organism evidence="1">
    <name type="scientific">Spironucleus salmonicida</name>
    <dbReference type="NCBI Taxonomy" id="348837"/>
    <lineage>
        <taxon>Eukaryota</taxon>
        <taxon>Metamonada</taxon>
        <taxon>Diplomonadida</taxon>
        <taxon>Hexamitidae</taxon>
        <taxon>Hexamitinae</taxon>
        <taxon>Spironucleus</taxon>
    </lineage>
</organism>
<evidence type="ECO:0000313" key="2">
    <source>
        <dbReference type="EMBL" id="KAH0577373.1"/>
    </source>
</evidence>
<dbReference type="EMBL" id="AUWU02000001">
    <property type="protein sequence ID" value="KAH0577383.1"/>
    <property type="molecule type" value="Genomic_DNA"/>
</dbReference>
<dbReference type="VEuPathDB" id="GiardiaDB:SS50377_20751"/>
<evidence type="ECO:0000313" key="5">
    <source>
        <dbReference type="Proteomes" id="UP000018208"/>
    </source>
</evidence>
<dbReference type="VEuPathDB" id="GiardiaDB:SS50377_20725"/>
<sequence>MHLRLYLTARHLQQFTQLLALLSDTAVFIFRPTSATVQVFDPQAGGVYSLASSFLFSALDLAGSHPVGVRFSRIFQLENLQDFDASFVLTQEAGDKPFLDARFFQEGSDFAEHAIEAKLQVPIGFLRNQSLNAVVQELQMVEDGLGDGAPSQEFQLFARAPQLFGLLVEGDETVEVAVLHAEGVKTLQLGTQMSQVSASYAQAGEGAGVAGHFGFRAVQEALRQHGQLGALLGVGWNPSVFVGERRLVLVLKREAGAMWVKRVVMGM</sequence>
<evidence type="ECO:0000313" key="3">
    <source>
        <dbReference type="EMBL" id="KAH0577383.1"/>
    </source>
</evidence>